<feature type="domain" description="SPOR" evidence="7">
    <location>
        <begin position="184"/>
        <end position="260"/>
    </location>
</feature>
<reference evidence="8 9" key="1">
    <citation type="submission" date="2013-09" db="EMBL/GenBank/DDBJ databases">
        <title>Whole genome shotgun sequence of Vibrio ezurae NBRC 102218.</title>
        <authorList>
            <person name="Yoshida I."/>
            <person name="Hosoyama A."/>
            <person name="Numata M."/>
            <person name="Hashimoto M."/>
            <person name="Hosoyama Y."/>
            <person name="Tsuchikane K."/>
            <person name="Noguchi M."/>
            <person name="Hirakata S."/>
            <person name="Ichikawa N."/>
            <person name="Ohji S."/>
            <person name="Yamazoe A."/>
            <person name="Fujita N."/>
        </authorList>
    </citation>
    <scope>NUCLEOTIDE SEQUENCE [LARGE SCALE GENOMIC DNA]</scope>
    <source>
        <strain evidence="8 9">NBRC 102218</strain>
    </source>
</reference>
<evidence type="ECO:0000313" key="8">
    <source>
        <dbReference type="EMBL" id="GAD80270.1"/>
    </source>
</evidence>
<dbReference type="PANTHER" id="PTHR34183:SF1">
    <property type="entry name" value="ENDOLYTIC PEPTIDOGLYCAN TRANSGLYCOSYLASE RLPA"/>
    <property type="match status" value="1"/>
</dbReference>
<dbReference type="GO" id="GO:0042834">
    <property type="term" value="F:peptidoglycan binding"/>
    <property type="evidence" value="ECO:0007669"/>
    <property type="project" value="InterPro"/>
</dbReference>
<dbReference type="eggNOG" id="COG0797">
    <property type="taxonomic scope" value="Bacteria"/>
</dbReference>
<keyword evidence="4" id="KW-0564">Palmitate</keyword>
<evidence type="ECO:0000256" key="6">
    <source>
        <dbReference type="SAM" id="SignalP"/>
    </source>
</evidence>
<dbReference type="EC" id="4.2.2.-" evidence="4"/>
<dbReference type="Pfam" id="PF03330">
    <property type="entry name" value="DPBB_1"/>
    <property type="match status" value="1"/>
</dbReference>
<dbReference type="OrthoDB" id="9779128at2"/>
<feature type="chain" id="PRO_5009992946" description="Endolytic peptidoglycan transglycosylase RlpA" evidence="6">
    <location>
        <begin position="23"/>
        <end position="263"/>
    </location>
</feature>
<dbReference type="FunFam" id="2.40.40.10:FF:000003">
    <property type="entry name" value="Endolytic peptidoglycan transglycosylase RlpA"/>
    <property type="match status" value="1"/>
</dbReference>
<dbReference type="PROSITE" id="PS51257">
    <property type="entry name" value="PROKAR_LIPOPROTEIN"/>
    <property type="match status" value="1"/>
</dbReference>
<dbReference type="NCBIfam" id="TIGR00413">
    <property type="entry name" value="rlpA"/>
    <property type="match status" value="1"/>
</dbReference>
<evidence type="ECO:0000256" key="1">
    <source>
        <dbReference type="ARBA" id="ARBA00022729"/>
    </source>
</evidence>
<dbReference type="GO" id="GO:0071555">
    <property type="term" value="P:cell wall organization"/>
    <property type="evidence" value="ECO:0007669"/>
    <property type="project" value="UniProtKB-KW"/>
</dbReference>
<dbReference type="CDD" id="cd22268">
    <property type="entry name" value="DPBB_RlpA-like"/>
    <property type="match status" value="1"/>
</dbReference>
<protein>
    <recommendedName>
        <fullName evidence="4">Endolytic peptidoglycan transglycosylase RlpA</fullName>
        <ecNumber evidence="4">4.2.2.-</ecNumber>
    </recommendedName>
</protein>
<dbReference type="GO" id="GO:0009279">
    <property type="term" value="C:cell outer membrane"/>
    <property type="evidence" value="ECO:0007669"/>
    <property type="project" value="TreeGrafter"/>
</dbReference>
<dbReference type="HAMAP" id="MF_02071">
    <property type="entry name" value="RlpA"/>
    <property type="match status" value="1"/>
</dbReference>
<dbReference type="SUPFAM" id="SSF50685">
    <property type="entry name" value="Barwin-like endoglucanases"/>
    <property type="match status" value="1"/>
</dbReference>
<keyword evidence="1 6" id="KW-0732">Signal</keyword>
<dbReference type="GO" id="GO:0000270">
    <property type="term" value="P:peptidoglycan metabolic process"/>
    <property type="evidence" value="ECO:0007669"/>
    <property type="project" value="UniProtKB-UniRule"/>
</dbReference>
<evidence type="ECO:0000259" key="7">
    <source>
        <dbReference type="PROSITE" id="PS51724"/>
    </source>
</evidence>
<proteinExistence type="inferred from homology"/>
<keyword evidence="4 8" id="KW-0449">Lipoprotein</keyword>
<dbReference type="PROSITE" id="PS51724">
    <property type="entry name" value="SPOR"/>
    <property type="match status" value="1"/>
</dbReference>
<evidence type="ECO:0000256" key="2">
    <source>
        <dbReference type="ARBA" id="ARBA00023239"/>
    </source>
</evidence>
<dbReference type="PANTHER" id="PTHR34183">
    <property type="entry name" value="ENDOLYTIC PEPTIDOGLYCAN TRANSGLYCOSYLASE RLPA"/>
    <property type="match status" value="1"/>
</dbReference>
<keyword evidence="2 4" id="KW-0456">Lyase</keyword>
<dbReference type="GO" id="GO:0005886">
    <property type="term" value="C:plasma membrane"/>
    <property type="evidence" value="ECO:0007669"/>
    <property type="project" value="UniProtKB-SubCell"/>
</dbReference>
<dbReference type="Gene3D" id="3.30.70.1070">
    <property type="entry name" value="Sporulation related repeat"/>
    <property type="match status" value="1"/>
</dbReference>
<dbReference type="GO" id="GO:0008932">
    <property type="term" value="F:lytic endotransglycosylase activity"/>
    <property type="evidence" value="ECO:0007669"/>
    <property type="project" value="UniProtKB-UniRule"/>
</dbReference>
<dbReference type="InterPro" id="IPR036680">
    <property type="entry name" value="SPOR-like_sf"/>
</dbReference>
<comment type="subcellular location">
    <subcellularLocation>
        <location evidence="4">Cell membrane</location>
        <topology evidence="4">Lipid-anchor</topology>
    </subcellularLocation>
</comment>
<organism evidence="8 9">
    <name type="scientific">Vibrio ezurae NBRC 102218</name>
    <dbReference type="NCBI Taxonomy" id="1219080"/>
    <lineage>
        <taxon>Bacteria</taxon>
        <taxon>Pseudomonadati</taxon>
        <taxon>Pseudomonadota</taxon>
        <taxon>Gammaproteobacteria</taxon>
        <taxon>Vibrionales</taxon>
        <taxon>Vibrionaceae</taxon>
        <taxon>Vibrio</taxon>
    </lineage>
</organism>
<evidence type="ECO:0000256" key="5">
    <source>
        <dbReference type="RuleBase" id="RU003495"/>
    </source>
</evidence>
<sequence length="263" mass="29221">MQRFKILIMCLPLIILAGCSSSQDDRYALSQDVAPDSPITLQHIEDATPRYEPYSLGGNKDYTVRGKSYSVIHNPQGFKEKGKASWYGKKFHGHLTSNGETYDMYSMSAAHKNLPIPSYVKVKNLDNGKTAIVRVNDRGPFHEGRIIDLSYAAATKLGVIQTGVANVEIEYISTKPEPNGNKTSNTHPRYIIQVASLGNATSSKKLSDQLASEYQQPSYVEKNNSINRIFIGPIDSAIKAQQILEKLQKNGHPTAFIKKHKPE</sequence>
<feature type="signal peptide" evidence="6">
    <location>
        <begin position="1"/>
        <end position="22"/>
    </location>
</feature>
<evidence type="ECO:0000313" key="9">
    <source>
        <dbReference type="Proteomes" id="UP000016562"/>
    </source>
</evidence>
<comment type="caution">
    <text evidence="8">The sequence shown here is derived from an EMBL/GenBank/DDBJ whole genome shotgun (WGS) entry which is preliminary data.</text>
</comment>
<name>U3B2T9_9VIBR</name>
<dbReference type="AlphaFoldDB" id="U3B2T9"/>
<dbReference type="STRING" id="1219080.VEZ01S_31_00070"/>
<keyword evidence="4" id="KW-0472">Membrane</keyword>
<dbReference type="InterPro" id="IPR034718">
    <property type="entry name" value="RlpA"/>
</dbReference>
<dbReference type="SUPFAM" id="SSF110997">
    <property type="entry name" value="Sporulation related repeat"/>
    <property type="match status" value="1"/>
</dbReference>
<dbReference type="InterPro" id="IPR009009">
    <property type="entry name" value="RlpA-like_DPBB"/>
</dbReference>
<evidence type="ECO:0000256" key="3">
    <source>
        <dbReference type="ARBA" id="ARBA00023316"/>
    </source>
</evidence>
<gene>
    <name evidence="4 8" type="primary">rlpA</name>
    <name evidence="8" type="ORF">VEZ01S_31_00070</name>
</gene>
<dbReference type="Gene3D" id="2.40.40.10">
    <property type="entry name" value="RlpA-like domain"/>
    <property type="match status" value="1"/>
</dbReference>
<dbReference type="InterPro" id="IPR012997">
    <property type="entry name" value="RplA"/>
</dbReference>
<dbReference type="EMBL" id="BATM01000031">
    <property type="protein sequence ID" value="GAD80270.1"/>
    <property type="molecule type" value="Genomic_DNA"/>
</dbReference>
<dbReference type="Pfam" id="PF05036">
    <property type="entry name" value="SPOR"/>
    <property type="match status" value="1"/>
</dbReference>
<keyword evidence="3 4" id="KW-0961">Cell wall biogenesis/degradation</keyword>
<dbReference type="InterPro" id="IPR036908">
    <property type="entry name" value="RlpA-like_sf"/>
</dbReference>
<dbReference type="RefSeq" id="WP_021713978.1">
    <property type="nucleotide sequence ID" value="NZ_BATM01000031.1"/>
</dbReference>
<evidence type="ECO:0000256" key="4">
    <source>
        <dbReference type="HAMAP-Rule" id="MF_02071"/>
    </source>
</evidence>
<dbReference type="InterPro" id="IPR007730">
    <property type="entry name" value="SPOR-like_dom"/>
</dbReference>
<keyword evidence="9" id="KW-1185">Reference proteome</keyword>
<keyword evidence="4" id="KW-1003">Cell membrane</keyword>
<comment type="function">
    <text evidence="4">Lytic transglycosylase with a strong preference for naked glycan strands that lack stem peptides.</text>
</comment>
<accession>U3B2T9</accession>
<comment type="similarity">
    <text evidence="4 5">Belongs to the RlpA family.</text>
</comment>
<dbReference type="Proteomes" id="UP000016562">
    <property type="component" value="Unassembled WGS sequence"/>
</dbReference>